<dbReference type="EMBL" id="CP018632">
    <property type="protein sequence ID" value="ASJ73637.1"/>
    <property type="molecule type" value="Genomic_DNA"/>
</dbReference>
<dbReference type="InterPro" id="IPR050510">
    <property type="entry name" value="Cation_transp_ATPase_P-type"/>
</dbReference>
<sequence length="109" mass="11358">MSDEALRTLAVARRNVAADAKVPTDAAEEAASFEQNLEYLGTVGIIDPPRKEAAVAIDQARQAGIRVIMITGDHPRTAVRIAAGLGIVDVGADPADAGPVLARWTDRAG</sequence>
<gene>
    <name evidence="3" type="ORF">IMCC3135_17790</name>
</gene>
<evidence type="ECO:0000256" key="2">
    <source>
        <dbReference type="ARBA" id="ARBA00022475"/>
    </source>
</evidence>
<dbReference type="AlphaFoldDB" id="A0A2Z2P0D8"/>
<reference evidence="3 4" key="1">
    <citation type="submission" date="2016-12" db="EMBL/GenBank/DDBJ databases">
        <authorList>
            <person name="Song W.-J."/>
            <person name="Kurnit D.M."/>
        </authorList>
    </citation>
    <scope>NUCLEOTIDE SEQUENCE [LARGE SCALE GENOMIC DNA]</scope>
    <source>
        <strain evidence="3 4">IMCC3135</strain>
    </source>
</reference>
<protein>
    <submittedName>
        <fullName evidence="3">Calcium-transporting ATPase 1</fullName>
        <ecNumber evidence="3">3.6.3.8</ecNumber>
    </submittedName>
</protein>
<dbReference type="KEGG" id="gai:IMCC3135_17790"/>
<keyword evidence="4" id="KW-1185">Reference proteome</keyword>
<evidence type="ECO:0000313" key="4">
    <source>
        <dbReference type="Proteomes" id="UP000250079"/>
    </source>
</evidence>
<dbReference type="PANTHER" id="PTHR43294:SF21">
    <property type="entry name" value="CATION TRANSPORTING ATPASE"/>
    <property type="match status" value="1"/>
</dbReference>
<dbReference type="Pfam" id="PF00702">
    <property type="entry name" value="Hydrolase"/>
    <property type="match status" value="1"/>
</dbReference>
<dbReference type="Proteomes" id="UP000250079">
    <property type="component" value="Chromosome"/>
</dbReference>
<dbReference type="PRINTS" id="PR00119">
    <property type="entry name" value="CATATPASE"/>
</dbReference>
<dbReference type="SUPFAM" id="SSF56784">
    <property type="entry name" value="HAD-like"/>
    <property type="match status" value="1"/>
</dbReference>
<keyword evidence="3" id="KW-0378">Hydrolase</keyword>
<dbReference type="InterPro" id="IPR023214">
    <property type="entry name" value="HAD_sf"/>
</dbReference>
<dbReference type="Gene3D" id="3.40.50.1000">
    <property type="entry name" value="HAD superfamily/HAD-like"/>
    <property type="match status" value="1"/>
</dbReference>
<dbReference type="GO" id="GO:0016787">
    <property type="term" value="F:hydrolase activity"/>
    <property type="evidence" value="ECO:0007669"/>
    <property type="project" value="UniProtKB-KW"/>
</dbReference>
<accession>A0A2Z2P0D8</accession>
<name>A0A2Z2P0D8_9GAMM</name>
<dbReference type="Gene3D" id="3.40.1110.10">
    <property type="entry name" value="Calcium-transporting ATPase, cytoplasmic domain N"/>
    <property type="match status" value="1"/>
</dbReference>
<evidence type="ECO:0000313" key="3">
    <source>
        <dbReference type="EMBL" id="ASJ73637.1"/>
    </source>
</evidence>
<dbReference type="PANTHER" id="PTHR43294">
    <property type="entry name" value="SODIUM/POTASSIUM-TRANSPORTING ATPASE SUBUNIT ALPHA"/>
    <property type="match status" value="1"/>
</dbReference>
<keyword evidence="2" id="KW-1003">Cell membrane</keyword>
<comment type="subcellular location">
    <subcellularLocation>
        <location evidence="1">Cell membrane</location>
        <topology evidence="1">Multi-pass membrane protein</topology>
    </subcellularLocation>
</comment>
<dbReference type="RefSeq" id="WP_205737581.1">
    <property type="nucleotide sequence ID" value="NZ_CP018632.1"/>
</dbReference>
<dbReference type="InterPro" id="IPR023299">
    <property type="entry name" value="ATPase_P-typ_cyto_dom_N"/>
</dbReference>
<dbReference type="EC" id="3.6.3.8" evidence="3"/>
<evidence type="ECO:0000256" key="1">
    <source>
        <dbReference type="ARBA" id="ARBA00004651"/>
    </source>
</evidence>
<dbReference type="GO" id="GO:0000166">
    <property type="term" value="F:nucleotide binding"/>
    <property type="evidence" value="ECO:0007669"/>
    <property type="project" value="InterPro"/>
</dbReference>
<organism evidence="3 4">
    <name type="scientific">Granulosicoccus antarcticus IMCC3135</name>
    <dbReference type="NCBI Taxonomy" id="1192854"/>
    <lineage>
        <taxon>Bacteria</taxon>
        <taxon>Pseudomonadati</taxon>
        <taxon>Pseudomonadota</taxon>
        <taxon>Gammaproteobacteria</taxon>
        <taxon>Chromatiales</taxon>
        <taxon>Granulosicoccaceae</taxon>
        <taxon>Granulosicoccus</taxon>
    </lineage>
</organism>
<dbReference type="InterPro" id="IPR036412">
    <property type="entry name" value="HAD-like_sf"/>
</dbReference>
<proteinExistence type="predicted"/>
<dbReference type="GO" id="GO:0005886">
    <property type="term" value="C:plasma membrane"/>
    <property type="evidence" value="ECO:0007669"/>
    <property type="project" value="UniProtKB-SubCell"/>
</dbReference>
<keyword evidence="2" id="KW-0472">Membrane</keyword>